<comment type="similarity">
    <text evidence="4">Belongs to the copper transporter (Ctr) (TC 1.A.56) family. SLC31A subfamily.</text>
</comment>
<feature type="transmembrane region" description="Helical" evidence="4">
    <location>
        <begin position="150"/>
        <end position="166"/>
    </location>
</feature>
<keyword evidence="2 4" id="KW-1133">Transmembrane helix</keyword>
<keyword evidence="4" id="KW-0813">Transport</keyword>
<feature type="transmembrane region" description="Helical" evidence="4">
    <location>
        <begin position="57"/>
        <end position="75"/>
    </location>
</feature>
<dbReference type="AlphaFoldDB" id="A0AAE0U7V6"/>
<comment type="subcellular location">
    <subcellularLocation>
        <location evidence="4">Membrane</location>
        <topology evidence="4">Multi-pass membrane protein</topology>
    </subcellularLocation>
</comment>
<evidence type="ECO:0000256" key="2">
    <source>
        <dbReference type="ARBA" id="ARBA00022989"/>
    </source>
</evidence>
<keyword evidence="4" id="KW-0187">Copper transport</keyword>
<dbReference type="Proteomes" id="UP001285441">
    <property type="component" value="Unassembled WGS sequence"/>
</dbReference>
<feature type="transmembrane region" description="Helical" evidence="4">
    <location>
        <begin position="127"/>
        <end position="144"/>
    </location>
</feature>
<dbReference type="EMBL" id="JAULSW010000001">
    <property type="protein sequence ID" value="KAK3394251.1"/>
    <property type="molecule type" value="Genomic_DNA"/>
</dbReference>
<keyword evidence="6" id="KW-1185">Reference proteome</keyword>
<keyword evidence="3 4" id="KW-0472">Membrane</keyword>
<dbReference type="InterPro" id="IPR007274">
    <property type="entry name" value="Cop_transporter"/>
</dbReference>
<evidence type="ECO:0000313" key="5">
    <source>
        <dbReference type="EMBL" id="KAK3394251.1"/>
    </source>
</evidence>
<reference evidence="5" key="1">
    <citation type="journal article" date="2023" name="Mol. Phylogenet. Evol.">
        <title>Genome-scale phylogeny and comparative genomics of the fungal order Sordariales.</title>
        <authorList>
            <person name="Hensen N."/>
            <person name="Bonometti L."/>
            <person name="Westerberg I."/>
            <person name="Brannstrom I.O."/>
            <person name="Guillou S."/>
            <person name="Cros-Aarteil S."/>
            <person name="Calhoun S."/>
            <person name="Haridas S."/>
            <person name="Kuo A."/>
            <person name="Mondo S."/>
            <person name="Pangilinan J."/>
            <person name="Riley R."/>
            <person name="LaButti K."/>
            <person name="Andreopoulos B."/>
            <person name="Lipzen A."/>
            <person name="Chen C."/>
            <person name="Yan M."/>
            <person name="Daum C."/>
            <person name="Ng V."/>
            <person name="Clum A."/>
            <person name="Steindorff A."/>
            <person name="Ohm R.A."/>
            <person name="Martin F."/>
            <person name="Silar P."/>
            <person name="Natvig D.O."/>
            <person name="Lalanne C."/>
            <person name="Gautier V."/>
            <person name="Ament-Velasquez S.L."/>
            <person name="Kruys A."/>
            <person name="Hutchinson M.I."/>
            <person name="Powell A.J."/>
            <person name="Barry K."/>
            <person name="Miller A.N."/>
            <person name="Grigoriev I.V."/>
            <person name="Debuchy R."/>
            <person name="Gladieux P."/>
            <person name="Hiltunen Thoren M."/>
            <person name="Johannesson H."/>
        </authorList>
    </citation>
    <scope>NUCLEOTIDE SEQUENCE</scope>
    <source>
        <strain evidence="5">CBS 232.78</strain>
    </source>
</reference>
<dbReference type="GO" id="GO:0005375">
    <property type="term" value="F:copper ion transmembrane transporter activity"/>
    <property type="evidence" value="ECO:0007669"/>
    <property type="project" value="UniProtKB-UniRule"/>
</dbReference>
<dbReference type="PANTHER" id="PTHR12483">
    <property type="entry name" value="SOLUTE CARRIER FAMILY 31 COPPER TRANSPORTERS"/>
    <property type="match status" value="1"/>
</dbReference>
<sequence>MDHSSHAHHMAMDHGNMGHGGGAEATARCSMNMLFTWNTDNLCIVFRQWNVGSSTTFLIFSLLAVVAIGAGYEALREGIRQYEASLNKWAEAQRLDDGSVTENTPFLATLSGHNRGEVSRRAHAIKSVLYGVQNFYAFMIMLIFMTYNGWVMIAVSLGAALGYFIFGGKTPATKETACH</sequence>
<reference evidence="5" key="2">
    <citation type="submission" date="2023-06" db="EMBL/GenBank/DDBJ databases">
        <authorList>
            <consortium name="Lawrence Berkeley National Laboratory"/>
            <person name="Haridas S."/>
            <person name="Hensen N."/>
            <person name="Bonometti L."/>
            <person name="Westerberg I."/>
            <person name="Brannstrom I.O."/>
            <person name="Guillou S."/>
            <person name="Cros-Aarteil S."/>
            <person name="Calhoun S."/>
            <person name="Kuo A."/>
            <person name="Mondo S."/>
            <person name="Pangilinan J."/>
            <person name="Riley R."/>
            <person name="LaButti K."/>
            <person name="Andreopoulos B."/>
            <person name="Lipzen A."/>
            <person name="Chen C."/>
            <person name="Yanf M."/>
            <person name="Daum C."/>
            <person name="Ng V."/>
            <person name="Clum A."/>
            <person name="Steindorff A."/>
            <person name="Ohm R."/>
            <person name="Martin F."/>
            <person name="Silar P."/>
            <person name="Natvig D."/>
            <person name="Lalanne C."/>
            <person name="Gautier V."/>
            <person name="Ament-velasquez S.L."/>
            <person name="Kruys A."/>
            <person name="Hutchinson M.I."/>
            <person name="Powell A.J."/>
            <person name="Barry K."/>
            <person name="Miller A.N."/>
            <person name="Grigoriev I.V."/>
            <person name="Debuchy R."/>
            <person name="Gladieux P."/>
            <person name="Thoren M.H."/>
            <person name="Johannesson H."/>
        </authorList>
    </citation>
    <scope>NUCLEOTIDE SEQUENCE</scope>
    <source>
        <strain evidence="5">CBS 232.78</strain>
    </source>
</reference>
<accession>A0AAE0U7V6</accession>
<comment type="caution">
    <text evidence="5">The sequence shown here is derived from an EMBL/GenBank/DDBJ whole genome shotgun (WGS) entry which is preliminary data.</text>
</comment>
<dbReference type="Pfam" id="PF04145">
    <property type="entry name" value="Ctr"/>
    <property type="match status" value="1"/>
</dbReference>
<evidence type="ECO:0000256" key="3">
    <source>
        <dbReference type="ARBA" id="ARBA00023136"/>
    </source>
</evidence>
<protein>
    <recommendedName>
        <fullName evidence="4">Copper transport protein</fullName>
    </recommendedName>
</protein>
<organism evidence="5 6">
    <name type="scientific">Podospora didyma</name>
    <dbReference type="NCBI Taxonomy" id="330526"/>
    <lineage>
        <taxon>Eukaryota</taxon>
        <taxon>Fungi</taxon>
        <taxon>Dikarya</taxon>
        <taxon>Ascomycota</taxon>
        <taxon>Pezizomycotina</taxon>
        <taxon>Sordariomycetes</taxon>
        <taxon>Sordariomycetidae</taxon>
        <taxon>Sordariales</taxon>
        <taxon>Podosporaceae</taxon>
        <taxon>Podospora</taxon>
    </lineage>
</organism>
<dbReference type="GO" id="GO:0016020">
    <property type="term" value="C:membrane"/>
    <property type="evidence" value="ECO:0007669"/>
    <property type="project" value="UniProtKB-SubCell"/>
</dbReference>
<evidence type="ECO:0000256" key="4">
    <source>
        <dbReference type="RuleBase" id="RU367022"/>
    </source>
</evidence>
<name>A0AAE0U7V6_9PEZI</name>
<proteinExistence type="inferred from homology"/>
<keyword evidence="4" id="KW-0406">Ion transport</keyword>
<dbReference type="PANTHER" id="PTHR12483:SF115">
    <property type="entry name" value="COPPER TRANSPORT PROTEIN"/>
    <property type="match status" value="1"/>
</dbReference>
<keyword evidence="1 4" id="KW-0812">Transmembrane</keyword>
<evidence type="ECO:0000313" key="6">
    <source>
        <dbReference type="Proteomes" id="UP001285441"/>
    </source>
</evidence>
<evidence type="ECO:0000256" key="1">
    <source>
        <dbReference type="ARBA" id="ARBA00022692"/>
    </source>
</evidence>
<gene>
    <name evidence="5" type="ORF">B0H63DRAFT_40973</name>
</gene>
<keyword evidence="4" id="KW-0186">Copper</keyword>